<organism evidence="2 3">
    <name type="scientific">Caenorhabditis briggsae</name>
    <dbReference type="NCBI Taxonomy" id="6238"/>
    <lineage>
        <taxon>Eukaryota</taxon>
        <taxon>Metazoa</taxon>
        <taxon>Ecdysozoa</taxon>
        <taxon>Nematoda</taxon>
        <taxon>Chromadorea</taxon>
        <taxon>Rhabditida</taxon>
        <taxon>Rhabditina</taxon>
        <taxon>Rhabditomorpha</taxon>
        <taxon>Rhabditoidea</taxon>
        <taxon>Rhabditidae</taxon>
        <taxon>Peloderinae</taxon>
        <taxon>Caenorhabditis</taxon>
    </lineage>
</organism>
<dbReference type="InterPro" id="IPR008209">
    <property type="entry name" value="PEP_carboxykinase_GTP"/>
</dbReference>
<dbReference type="Pfam" id="PF17297">
    <property type="entry name" value="PEPCK_N"/>
    <property type="match status" value="1"/>
</dbReference>
<gene>
    <name evidence="2" type="ORF">L5515_001087</name>
</gene>
<proteinExistence type="predicted"/>
<protein>
    <recommendedName>
        <fullName evidence="1">Phosphoenolpyruvate carboxykinase GTP-utilising N-terminal domain-containing protein</fullName>
    </recommendedName>
</protein>
<dbReference type="PANTHER" id="PTHR11561:SF16">
    <property type="entry name" value="PHOSPHOENOLPYRUVATE CARBOXYKINASE (GTP)"/>
    <property type="match status" value="1"/>
</dbReference>
<evidence type="ECO:0000313" key="3">
    <source>
        <dbReference type="Proteomes" id="UP000829354"/>
    </source>
</evidence>
<dbReference type="InterPro" id="IPR035078">
    <property type="entry name" value="PEP_carboxykinase_GTP_N"/>
</dbReference>
<name>A0AAE9E1H4_CAEBR</name>
<keyword evidence="3" id="KW-1185">Reference proteome</keyword>
<evidence type="ECO:0000259" key="1">
    <source>
        <dbReference type="Pfam" id="PF17297"/>
    </source>
</evidence>
<sequence length="239" mass="26959">MSVDPNLLTPYKNTGAANASLRQISEDAFYVVNEVVMKRLGHVPILKGDFHLLPAKVQRFIAEKAELMRPRGIFICDGSQHEADELIDKLIERGMLSKLEAYENNYICRTDPKDVARVESKTWMVTKNKYDTVTHTKEGVEPIMGHWLAPEDLATELDSRFPGCMAGRIMYVIPFSMGPVGGPLSKIGIQLTDSNYVVLSMRIMTRVNNSVWDALGNQDFVRCIHSVGLPRPVKRKFHL</sequence>
<evidence type="ECO:0000313" key="2">
    <source>
        <dbReference type="EMBL" id="UMM12165.1"/>
    </source>
</evidence>
<dbReference type="InterPro" id="IPR008210">
    <property type="entry name" value="PEP_carboxykinase_N"/>
</dbReference>
<dbReference type="Gene3D" id="3.40.449.10">
    <property type="entry name" value="Phosphoenolpyruvate Carboxykinase, domain 1"/>
    <property type="match status" value="1"/>
</dbReference>
<dbReference type="PANTHER" id="PTHR11561">
    <property type="entry name" value="PHOSPHOENOLPYRUVATE CARBOXYKINASE"/>
    <property type="match status" value="1"/>
</dbReference>
<dbReference type="Proteomes" id="UP000829354">
    <property type="component" value="Chromosome I"/>
</dbReference>
<dbReference type="AlphaFoldDB" id="A0AAE9E1H4"/>
<dbReference type="EMBL" id="CP092620">
    <property type="protein sequence ID" value="UMM12166.1"/>
    <property type="molecule type" value="Genomic_DNA"/>
</dbReference>
<dbReference type="GO" id="GO:0006094">
    <property type="term" value="P:gluconeogenesis"/>
    <property type="evidence" value="ECO:0007669"/>
    <property type="project" value="InterPro"/>
</dbReference>
<accession>A0AAE9E1H4</accession>
<feature type="domain" description="Phosphoenolpyruvate carboxykinase GTP-utilising N-terminal" evidence="1">
    <location>
        <begin position="60"/>
        <end position="235"/>
    </location>
</feature>
<dbReference type="GO" id="GO:0004611">
    <property type="term" value="F:phosphoenolpyruvate carboxykinase activity"/>
    <property type="evidence" value="ECO:0007669"/>
    <property type="project" value="InterPro"/>
</dbReference>
<dbReference type="SUPFAM" id="SSF68923">
    <property type="entry name" value="PEP carboxykinase N-terminal domain"/>
    <property type="match status" value="1"/>
</dbReference>
<dbReference type="EMBL" id="CP092620">
    <property type="protein sequence ID" value="UMM12165.1"/>
    <property type="molecule type" value="Genomic_DNA"/>
</dbReference>
<reference evidence="2 3" key="1">
    <citation type="submission" date="2022-04" db="EMBL/GenBank/DDBJ databases">
        <title>Chromosome-level reference genomes for two strains of Caenorhabditis briggsae: an improved platform for comparative genomics.</title>
        <authorList>
            <person name="Stevens L."/>
            <person name="Andersen E."/>
        </authorList>
    </citation>
    <scope>NUCLEOTIDE SEQUENCE [LARGE SCALE GENOMIC DNA]</scope>
    <source>
        <strain evidence="2">VX34</strain>
        <tissue evidence="2">Whole-organism</tissue>
    </source>
</reference>
<dbReference type="GO" id="GO:0005525">
    <property type="term" value="F:GTP binding"/>
    <property type="evidence" value="ECO:0007669"/>
    <property type="project" value="InterPro"/>
</dbReference>